<keyword evidence="6" id="KW-1185">Reference proteome</keyword>
<dbReference type="GO" id="GO:0005524">
    <property type="term" value="F:ATP binding"/>
    <property type="evidence" value="ECO:0007669"/>
    <property type="project" value="UniProtKB-KW"/>
</dbReference>
<reference evidence="5" key="1">
    <citation type="journal article" date="2020" name="Stud. Mycol.">
        <title>101 Dothideomycetes genomes: a test case for predicting lifestyles and emergence of pathogens.</title>
        <authorList>
            <person name="Haridas S."/>
            <person name="Albert R."/>
            <person name="Binder M."/>
            <person name="Bloem J."/>
            <person name="Labutti K."/>
            <person name="Salamov A."/>
            <person name="Andreopoulos B."/>
            <person name="Baker S."/>
            <person name="Barry K."/>
            <person name="Bills G."/>
            <person name="Bluhm B."/>
            <person name="Cannon C."/>
            <person name="Castanera R."/>
            <person name="Culley D."/>
            <person name="Daum C."/>
            <person name="Ezra D."/>
            <person name="Gonzalez J."/>
            <person name="Henrissat B."/>
            <person name="Kuo A."/>
            <person name="Liang C."/>
            <person name="Lipzen A."/>
            <person name="Lutzoni F."/>
            <person name="Magnuson J."/>
            <person name="Mondo S."/>
            <person name="Nolan M."/>
            <person name="Ohm R."/>
            <person name="Pangilinan J."/>
            <person name="Park H.-J."/>
            <person name="Ramirez L."/>
            <person name="Alfaro M."/>
            <person name="Sun H."/>
            <person name="Tritt A."/>
            <person name="Yoshinaga Y."/>
            <person name="Zwiers L.-H."/>
            <person name="Turgeon B."/>
            <person name="Goodwin S."/>
            <person name="Spatafora J."/>
            <person name="Crous P."/>
            <person name="Grigoriev I."/>
        </authorList>
    </citation>
    <scope>NUCLEOTIDE SEQUENCE</scope>
    <source>
        <strain evidence="5">CBS 627.86</strain>
    </source>
</reference>
<feature type="compositionally biased region" description="Basic and acidic residues" evidence="4">
    <location>
        <begin position="23"/>
        <end position="34"/>
    </location>
</feature>
<dbReference type="CDD" id="cd24123">
    <property type="entry name" value="ASKHA_NBD_PanK-II_Pank4"/>
    <property type="match status" value="1"/>
</dbReference>
<feature type="region of interest" description="Disordered" evidence="4">
    <location>
        <begin position="334"/>
        <end position="361"/>
    </location>
</feature>
<dbReference type="Proteomes" id="UP000799770">
    <property type="component" value="Unassembled WGS sequence"/>
</dbReference>
<protein>
    <submittedName>
        <fullName evidence="5">Fumble-domain-containing protein</fullName>
    </submittedName>
</protein>
<dbReference type="FunFam" id="3.30.420.40:FF:000115">
    <property type="entry name" value="Pantothenate kinase PanK"/>
    <property type="match status" value="1"/>
</dbReference>
<keyword evidence="2" id="KW-0067">ATP-binding</keyword>
<evidence type="ECO:0000256" key="1">
    <source>
        <dbReference type="ARBA" id="ARBA00022741"/>
    </source>
</evidence>
<keyword evidence="3" id="KW-0173">Coenzyme A biosynthesis</keyword>
<gene>
    <name evidence="5" type="ORF">BDV96DRAFT_602757</name>
</gene>
<name>A0A6A5YZZ7_9PLEO</name>
<sequence>MSPHSTSTHAPDPTAGEPGKTSGETREGPAETRTRRTTFASQNDIEDTILHPGTVRINVQGAFITDDEPVTPRSEGEEYEHDPRDIRLPNHTAVVSHIAVDIGGSLAKLVYFSREHNGTSVGGRLNFLKFETEKIDTCIGFMHKLQNDQQQLNGSKPEELCIMATGGGAFKYYDRIREALGVEVIREDEMECLIIGLDFFITEIPNEVFTYSEEQPMTFVPIPPQPSSIYPYLLVNIGSGVSMIKVSGPRQYERIGGTSLGGGTLWGLLSLLTGARNFDDMLKLAEKGDNSTVDLLVGDIYGTAYNKIGLKSTHIASSFGKVYKAKRAAEREAEDGCNGDGKHHDEDELVQGSSELPHTPAKFRSEDISRSLLYAVSNNIGQIAYLHAEKHGLPRIYFGGSFIGGHSQTMNTLSYAIRFWSKGTKQAYFLRHEGYLGAVGAFLKRQPRNWGRRSSFEDTRPSLH</sequence>
<organism evidence="5 6">
    <name type="scientific">Lophiotrema nucula</name>
    <dbReference type="NCBI Taxonomy" id="690887"/>
    <lineage>
        <taxon>Eukaryota</taxon>
        <taxon>Fungi</taxon>
        <taxon>Dikarya</taxon>
        <taxon>Ascomycota</taxon>
        <taxon>Pezizomycotina</taxon>
        <taxon>Dothideomycetes</taxon>
        <taxon>Pleosporomycetidae</taxon>
        <taxon>Pleosporales</taxon>
        <taxon>Lophiotremataceae</taxon>
        <taxon>Lophiotrema</taxon>
    </lineage>
</organism>
<dbReference type="FunFam" id="3.30.420.510:FF:000005">
    <property type="entry name" value="Probable pantothenate kinase"/>
    <property type="match status" value="1"/>
</dbReference>
<accession>A0A6A5YZZ7</accession>
<dbReference type="PANTHER" id="PTHR12280:SF20">
    <property type="entry name" value="4'-PHOSPHOPANTETHEINE PHOSPHATASE"/>
    <property type="match status" value="1"/>
</dbReference>
<feature type="region of interest" description="Disordered" evidence="4">
    <location>
        <begin position="1"/>
        <end position="43"/>
    </location>
</feature>
<dbReference type="InterPro" id="IPR004567">
    <property type="entry name" value="Type_II_PanK"/>
</dbReference>
<dbReference type="Gene3D" id="3.30.420.510">
    <property type="match status" value="1"/>
</dbReference>
<dbReference type="AlphaFoldDB" id="A0A6A5YZZ7"/>
<evidence type="ECO:0000256" key="4">
    <source>
        <dbReference type="SAM" id="MobiDB-lite"/>
    </source>
</evidence>
<dbReference type="PANTHER" id="PTHR12280">
    <property type="entry name" value="PANTOTHENATE KINASE"/>
    <property type="match status" value="1"/>
</dbReference>
<evidence type="ECO:0000313" key="5">
    <source>
        <dbReference type="EMBL" id="KAF2111708.1"/>
    </source>
</evidence>
<evidence type="ECO:0000256" key="3">
    <source>
        <dbReference type="ARBA" id="ARBA00022993"/>
    </source>
</evidence>
<evidence type="ECO:0000256" key="2">
    <source>
        <dbReference type="ARBA" id="ARBA00022840"/>
    </source>
</evidence>
<dbReference type="NCBIfam" id="TIGR00555">
    <property type="entry name" value="panK_eukar"/>
    <property type="match status" value="1"/>
</dbReference>
<keyword evidence="1" id="KW-0547">Nucleotide-binding</keyword>
<dbReference type="SUPFAM" id="SSF53067">
    <property type="entry name" value="Actin-like ATPase domain"/>
    <property type="match status" value="2"/>
</dbReference>
<dbReference type="Pfam" id="PF03630">
    <property type="entry name" value="Fumble"/>
    <property type="match status" value="1"/>
</dbReference>
<dbReference type="EMBL" id="ML977333">
    <property type="protein sequence ID" value="KAF2111708.1"/>
    <property type="molecule type" value="Genomic_DNA"/>
</dbReference>
<dbReference type="GO" id="GO:0005829">
    <property type="term" value="C:cytosol"/>
    <property type="evidence" value="ECO:0007669"/>
    <property type="project" value="TreeGrafter"/>
</dbReference>
<dbReference type="InterPro" id="IPR043129">
    <property type="entry name" value="ATPase_NBD"/>
</dbReference>
<dbReference type="GO" id="GO:0005634">
    <property type="term" value="C:nucleus"/>
    <property type="evidence" value="ECO:0007669"/>
    <property type="project" value="TreeGrafter"/>
</dbReference>
<evidence type="ECO:0000313" key="6">
    <source>
        <dbReference type="Proteomes" id="UP000799770"/>
    </source>
</evidence>
<dbReference type="GO" id="GO:0004594">
    <property type="term" value="F:pantothenate kinase activity"/>
    <property type="evidence" value="ECO:0007669"/>
    <property type="project" value="TreeGrafter"/>
</dbReference>
<dbReference type="Gene3D" id="3.30.420.40">
    <property type="match status" value="1"/>
</dbReference>
<proteinExistence type="predicted"/>
<dbReference type="GO" id="GO:0015937">
    <property type="term" value="P:coenzyme A biosynthetic process"/>
    <property type="evidence" value="ECO:0007669"/>
    <property type="project" value="UniProtKB-KW"/>
</dbReference>
<dbReference type="OrthoDB" id="498611at2759"/>